<dbReference type="EMBL" id="JBHSIU010000041">
    <property type="protein sequence ID" value="MFC5002276.1"/>
    <property type="molecule type" value="Genomic_DNA"/>
</dbReference>
<feature type="region of interest" description="Disordered" evidence="1">
    <location>
        <begin position="21"/>
        <end position="43"/>
    </location>
</feature>
<organism evidence="2 3">
    <name type="scientific">Dactylosporangium cerinum</name>
    <dbReference type="NCBI Taxonomy" id="1434730"/>
    <lineage>
        <taxon>Bacteria</taxon>
        <taxon>Bacillati</taxon>
        <taxon>Actinomycetota</taxon>
        <taxon>Actinomycetes</taxon>
        <taxon>Micromonosporales</taxon>
        <taxon>Micromonosporaceae</taxon>
        <taxon>Dactylosporangium</taxon>
    </lineage>
</organism>
<accession>A0ABV9W0W9</accession>
<evidence type="ECO:0008006" key="4">
    <source>
        <dbReference type="Google" id="ProtNLM"/>
    </source>
</evidence>
<dbReference type="Proteomes" id="UP001595912">
    <property type="component" value="Unassembled WGS sequence"/>
</dbReference>
<reference evidence="3" key="1">
    <citation type="journal article" date="2019" name="Int. J. Syst. Evol. Microbiol.">
        <title>The Global Catalogue of Microorganisms (GCM) 10K type strain sequencing project: providing services to taxonomists for standard genome sequencing and annotation.</title>
        <authorList>
            <consortium name="The Broad Institute Genomics Platform"/>
            <consortium name="The Broad Institute Genome Sequencing Center for Infectious Disease"/>
            <person name="Wu L."/>
            <person name="Ma J."/>
        </authorList>
    </citation>
    <scope>NUCLEOTIDE SEQUENCE [LARGE SCALE GENOMIC DNA]</scope>
    <source>
        <strain evidence="3">CGMCC 4.7152</strain>
    </source>
</reference>
<proteinExistence type="predicted"/>
<keyword evidence="3" id="KW-1185">Reference proteome</keyword>
<sequence>MASRRAGRDIEPPWWDADRALARAGHTARPPHRPLGSHRGSRQQCIDPITAGQRTAVLTLAGAAGAPVGLAAAPRSQAAALTFQAPADTGGTAITGYQVSVDGGTWTGLGTEGTDALRATWPGWSTTGPTSSRCAR</sequence>
<feature type="compositionally biased region" description="Basic residues" evidence="1">
    <location>
        <begin position="29"/>
        <end position="41"/>
    </location>
</feature>
<dbReference type="RefSeq" id="WP_380120201.1">
    <property type="nucleotide sequence ID" value="NZ_JBHSIU010000041.1"/>
</dbReference>
<gene>
    <name evidence="2" type="ORF">ACFPIJ_31145</name>
</gene>
<evidence type="ECO:0000313" key="2">
    <source>
        <dbReference type="EMBL" id="MFC5002276.1"/>
    </source>
</evidence>
<evidence type="ECO:0000313" key="3">
    <source>
        <dbReference type="Proteomes" id="UP001595912"/>
    </source>
</evidence>
<protein>
    <recommendedName>
        <fullName evidence="4">Fibronectin type-III domain-containing protein</fullName>
    </recommendedName>
</protein>
<comment type="caution">
    <text evidence="2">The sequence shown here is derived from an EMBL/GenBank/DDBJ whole genome shotgun (WGS) entry which is preliminary data.</text>
</comment>
<evidence type="ECO:0000256" key="1">
    <source>
        <dbReference type="SAM" id="MobiDB-lite"/>
    </source>
</evidence>
<name>A0ABV9W0W9_9ACTN</name>